<sequence>MLHVDVTRYGNIPDGGGWRFLGRGQGDRTGEAAAKRTGRRGKDYEPARKP</sequence>
<accession>A0A9W6KW52</accession>
<reference evidence="2" key="1">
    <citation type="journal article" date="2014" name="Int. J. Syst. Evol. Microbiol.">
        <title>Complete genome sequence of Corynebacterium casei LMG S-19264T (=DSM 44701T), isolated from a smear-ripened cheese.</title>
        <authorList>
            <consortium name="US DOE Joint Genome Institute (JGI-PGF)"/>
            <person name="Walter F."/>
            <person name="Albersmeier A."/>
            <person name="Kalinowski J."/>
            <person name="Ruckert C."/>
        </authorList>
    </citation>
    <scope>NUCLEOTIDE SEQUENCE</scope>
    <source>
        <strain evidence="2">VKM Ac-1321</strain>
    </source>
</reference>
<proteinExistence type="predicted"/>
<dbReference type="Proteomes" id="UP001143480">
    <property type="component" value="Unassembled WGS sequence"/>
</dbReference>
<name>A0A9W6KW52_9ACTN</name>
<gene>
    <name evidence="2" type="ORF">GCM10017581_095620</name>
</gene>
<feature type="compositionally biased region" description="Basic and acidic residues" evidence="1">
    <location>
        <begin position="25"/>
        <end position="50"/>
    </location>
</feature>
<evidence type="ECO:0000313" key="3">
    <source>
        <dbReference type="Proteomes" id="UP001143480"/>
    </source>
</evidence>
<protein>
    <submittedName>
        <fullName evidence="2">Uncharacterized protein</fullName>
    </submittedName>
</protein>
<keyword evidence="3" id="KW-1185">Reference proteome</keyword>
<evidence type="ECO:0000313" key="2">
    <source>
        <dbReference type="EMBL" id="GLL07804.1"/>
    </source>
</evidence>
<comment type="caution">
    <text evidence="2">The sequence shown here is derived from an EMBL/GenBank/DDBJ whole genome shotgun (WGS) entry which is preliminary data.</text>
</comment>
<dbReference type="RefSeq" id="WP_379992956.1">
    <property type="nucleotide sequence ID" value="NZ_BAAAXA010000003.1"/>
</dbReference>
<reference evidence="2" key="2">
    <citation type="submission" date="2023-01" db="EMBL/GenBank/DDBJ databases">
        <authorList>
            <person name="Sun Q."/>
            <person name="Evtushenko L."/>
        </authorList>
    </citation>
    <scope>NUCLEOTIDE SEQUENCE</scope>
    <source>
        <strain evidence="2">VKM Ac-1321</strain>
    </source>
</reference>
<organism evidence="2 3">
    <name type="scientific">Dactylosporangium matsuzakiense</name>
    <dbReference type="NCBI Taxonomy" id="53360"/>
    <lineage>
        <taxon>Bacteria</taxon>
        <taxon>Bacillati</taxon>
        <taxon>Actinomycetota</taxon>
        <taxon>Actinomycetes</taxon>
        <taxon>Micromonosporales</taxon>
        <taxon>Micromonosporaceae</taxon>
        <taxon>Dactylosporangium</taxon>
    </lineage>
</organism>
<evidence type="ECO:0000256" key="1">
    <source>
        <dbReference type="SAM" id="MobiDB-lite"/>
    </source>
</evidence>
<dbReference type="EMBL" id="BSFP01000112">
    <property type="protein sequence ID" value="GLL07804.1"/>
    <property type="molecule type" value="Genomic_DNA"/>
</dbReference>
<dbReference type="AlphaFoldDB" id="A0A9W6KW52"/>
<feature type="region of interest" description="Disordered" evidence="1">
    <location>
        <begin position="15"/>
        <end position="50"/>
    </location>
</feature>